<organism evidence="2 3">
    <name type="scientific">Candidatus Saganbacteria bacterium</name>
    <dbReference type="NCBI Taxonomy" id="2575572"/>
    <lineage>
        <taxon>Bacteria</taxon>
        <taxon>Bacillati</taxon>
        <taxon>Saganbacteria</taxon>
    </lineage>
</organism>
<proteinExistence type="predicted"/>
<comment type="caution">
    <text evidence="2">The sequence shown here is derived from an EMBL/GenBank/DDBJ whole genome shotgun (WGS) entry which is preliminary data.</text>
</comment>
<evidence type="ECO:0000256" key="1">
    <source>
        <dbReference type="SAM" id="Phobius"/>
    </source>
</evidence>
<protein>
    <submittedName>
        <fullName evidence="2">Uncharacterized protein</fullName>
    </submittedName>
</protein>
<dbReference type="AlphaFoldDB" id="A0A833L0T4"/>
<sequence>MDKSIEYIHKNPDKPLKLEVARGAKVSFYQVKPILDKNLKVGLIGFSPRPNYIKVNPFSAIYYGFQQTFSMISLMFVILGKLFSGGISVKDLAGPVGAVAK</sequence>
<evidence type="ECO:0000313" key="2">
    <source>
        <dbReference type="EMBL" id="KAF0133996.1"/>
    </source>
</evidence>
<dbReference type="Proteomes" id="UP000488506">
    <property type="component" value="Unassembled WGS sequence"/>
</dbReference>
<accession>A0A833L0T4</accession>
<evidence type="ECO:0000313" key="3">
    <source>
        <dbReference type="Proteomes" id="UP000488506"/>
    </source>
</evidence>
<keyword evidence="1" id="KW-0812">Transmembrane</keyword>
<gene>
    <name evidence="2" type="ORF">FD145_938</name>
</gene>
<keyword evidence="1" id="KW-0472">Membrane</keyword>
<dbReference type="EMBL" id="WPAF01000014">
    <property type="protein sequence ID" value="KAF0133996.1"/>
    <property type="molecule type" value="Genomic_DNA"/>
</dbReference>
<name>A0A833L0T4_UNCSA</name>
<reference evidence="2 3" key="1">
    <citation type="submission" date="2019-12" db="EMBL/GenBank/DDBJ databases">
        <authorList>
            <person name="Wolfe R."/>
            <person name="Danczak R."/>
            <person name="Wilkins M."/>
        </authorList>
    </citation>
    <scope>NUCLEOTIDE SEQUENCE [LARGE SCALE GENOMIC DNA]</scope>
    <source>
        <strain evidence="2">X2_MaxBin.013</strain>
    </source>
</reference>
<feature type="transmembrane region" description="Helical" evidence="1">
    <location>
        <begin position="60"/>
        <end position="80"/>
    </location>
</feature>
<keyword evidence="1" id="KW-1133">Transmembrane helix</keyword>